<dbReference type="InterPro" id="IPR014710">
    <property type="entry name" value="RmlC-like_jellyroll"/>
</dbReference>
<accession>A0ABT9IZI9</accession>
<dbReference type="PANTHER" id="PTHR43280:SF28">
    <property type="entry name" value="HTH-TYPE TRANSCRIPTIONAL ACTIVATOR RHAS"/>
    <property type="match status" value="1"/>
</dbReference>
<dbReference type="Pfam" id="PF12833">
    <property type="entry name" value="HTH_18"/>
    <property type="match status" value="1"/>
</dbReference>
<dbReference type="PANTHER" id="PTHR43280">
    <property type="entry name" value="ARAC-FAMILY TRANSCRIPTIONAL REGULATOR"/>
    <property type="match status" value="1"/>
</dbReference>
<feature type="domain" description="HTH araC/xylS-type" evidence="4">
    <location>
        <begin position="188"/>
        <end position="286"/>
    </location>
</feature>
<name>A0ABT9IZI9_9BACL</name>
<gene>
    <name evidence="5" type="ORF">Q5Y73_11810</name>
</gene>
<dbReference type="SUPFAM" id="SSF46689">
    <property type="entry name" value="Homeodomain-like"/>
    <property type="match status" value="2"/>
</dbReference>
<evidence type="ECO:0000313" key="5">
    <source>
        <dbReference type="EMBL" id="MDP5274796.1"/>
    </source>
</evidence>
<organism evidence="5 6">
    <name type="scientific">Chengkuizengella axinellae</name>
    <dbReference type="NCBI Taxonomy" id="3064388"/>
    <lineage>
        <taxon>Bacteria</taxon>
        <taxon>Bacillati</taxon>
        <taxon>Bacillota</taxon>
        <taxon>Bacilli</taxon>
        <taxon>Bacillales</taxon>
        <taxon>Paenibacillaceae</taxon>
        <taxon>Chengkuizengella</taxon>
    </lineage>
</organism>
<evidence type="ECO:0000256" key="1">
    <source>
        <dbReference type="ARBA" id="ARBA00023015"/>
    </source>
</evidence>
<keyword evidence="3" id="KW-0804">Transcription</keyword>
<dbReference type="Gene3D" id="2.60.120.10">
    <property type="entry name" value="Jelly Rolls"/>
    <property type="match status" value="1"/>
</dbReference>
<dbReference type="InterPro" id="IPR009057">
    <property type="entry name" value="Homeodomain-like_sf"/>
</dbReference>
<dbReference type="Gene3D" id="1.10.10.60">
    <property type="entry name" value="Homeodomain-like"/>
    <property type="match status" value="2"/>
</dbReference>
<dbReference type="SMART" id="SM00342">
    <property type="entry name" value="HTH_ARAC"/>
    <property type="match status" value="1"/>
</dbReference>
<sequence length="295" mass="35433">MNLVENINLNHRPFLFWHRNITSDKHRDFFHAHQGMEFLWIERGEGHVIIDQKVYEIKPDSLFYFQPFQLHRVKVEVSLETPYIRSLIVVEPNVMEPFLKPFSNLLDFFHQLRKEKLQIQNLDVSSDRIFLNYLFESLHLKKDRFNSDSFVENDAVFMLSFLQYLQGKWDTLKKESNISEERTSHHTENIMEWLEQHYHEPFQLNQLANDLHLSPSHISHLFKQATGSTISDYLNARRIREACLLLKTTNMPVKDIGPRVGLHNESYFVHWFKKHIGETPYQYRKHLKKVFDLNK</sequence>
<dbReference type="PROSITE" id="PS01124">
    <property type="entry name" value="HTH_ARAC_FAMILY_2"/>
    <property type="match status" value="1"/>
</dbReference>
<keyword evidence="6" id="KW-1185">Reference proteome</keyword>
<dbReference type="Pfam" id="PF07883">
    <property type="entry name" value="Cupin_2"/>
    <property type="match status" value="1"/>
</dbReference>
<dbReference type="InterPro" id="IPR018060">
    <property type="entry name" value="HTH_AraC"/>
</dbReference>
<dbReference type="Proteomes" id="UP001231941">
    <property type="component" value="Unassembled WGS sequence"/>
</dbReference>
<dbReference type="SUPFAM" id="SSF51215">
    <property type="entry name" value="Regulatory protein AraC"/>
    <property type="match status" value="1"/>
</dbReference>
<protein>
    <submittedName>
        <fullName evidence="5">AraC family transcriptional regulator</fullName>
    </submittedName>
</protein>
<dbReference type="InterPro" id="IPR037923">
    <property type="entry name" value="HTH-like"/>
</dbReference>
<dbReference type="EMBL" id="JAVAMP010000004">
    <property type="protein sequence ID" value="MDP5274796.1"/>
    <property type="molecule type" value="Genomic_DNA"/>
</dbReference>
<keyword evidence="2" id="KW-0238">DNA-binding</keyword>
<evidence type="ECO:0000259" key="4">
    <source>
        <dbReference type="PROSITE" id="PS01124"/>
    </source>
</evidence>
<evidence type="ECO:0000256" key="3">
    <source>
        <dbReference type="ARBA" id="ARBA00023163"/>
    </source>
</evidence>
<comment type="caution">
    <text evidence="5">The sequence shown here is derived from an EMBL/GenBank/DDBJ whole genome shotgun (WGS) entry which is preliminary data.</text>
</comment>
<evidence type="ECO:0000313" key="6">
    <source>
        <dbReference type="Proteomes" id="UP001231941"/>
    </source>
</evidence>
<keyword evidence="1" id="KW-0805">Transcription regulation</keyword>
<dbReference type="InterPro" id="IPR013096">
    <property type="entry name" value="Cupin_2"/>
</dbReference>
<proteinExistence type="predicted"/>
<reference evidence="5 6" key="1">
    <citation type="submission" date="2023-08" db="EMBL/GenBank/DDBJ databases">
        <authorList>
            <person name="Park J.-S."/>
        </authorList>
    </citation>
    <scope>NUCLEOTIDE SEQUENCE [LARGE SCALE GENOMIC DNA]</scope>
    <source>
        <strain evidence="5 6">2205SS18-9</strain>
    </source>
</reference>
<dbReference type="RefSeq" id="WP_305992100.1">
    <property type="nucleotide sequence ID" value="NZ_JAVAMP010000004.1"/>
</dbReference>
<evidence type="ECO:0000256" key="2">
    <source>
        <dbReference type="ARBA" id="ARBA00023125"/>
    </source>
</evidence>